<organism evidence="9 10">
    <name type="scientific">Kibdelosporangium banguiense</name>
    <dbReference type="NCBI Taxonomy" id="1365924"/>
    <lineage>
        <taxon>Bacteria</taxon>
        <taxon>Bacillati</taxon>
        <taxon>Actinomycetota</taxon>
        <taxon>Actinomycetes</taxon>
        <taxon>Pseudonocardiales</taxon>
        <taxon>Pseudonocardiaceae</taxon>
        <taxon>Kibdelosporangium</taxon>
    </lineage>
</organism>
<dbReference type="InterPro" id="IPR000522">
    <property type="entry name" value="ABC_transptr_permease_BtuC"/>
</dbReference>
<comment type="subcellular location">
    <subcellularLocation>
        <location evidence="1">Cell membrane</location>
        <topology evidence="1">Multi-pass membrane protein</topology>
    </subcellularLocation>
</comment>
<sequence>MAVIGRRRVLVLVGACVLAILAVIASLAVGNLDIPLRDVWTALFSPDDSAHTLIVRTQRVPRTVLGVVAGAALAVAGVLMQSLTRNPLADPRIMGVSSGASLGVVIAITLFGIETLPGYVWFGIVGALASGTLVYSLAARTRSGSSPVTLALVGAALNASFGAVVIAILTVDAQTFDQYRFWVIGSLTGRPAEVTFSVLPFIVAGLVLAAVCARGLDALALGDDVAVGLGSRVGFTRVTAAASSVLLTGAAVAATGPIGFVGLAVPHFARALVGSDHRWLLAVSLPLGTAFLLGSDVIGRVILLPDEIRAGVITAVLGAPILLMLVRRPRLVTA</sequence>
<dbReference type="PANTHER" id="PTHR30472">
    <property type="entry name" value="FERRIC ENTEROBACTIN TRANSPORT SYSTEM PERMEASE PROTEIN"/>
    <property type="match status" value="1"/>
</dbReference>
<evidence type="ECO:0000256" key="5">
    <source>
        <dbReference type="ARBA" id="ARBA00022692"/>
    </source>
</evidence>
<dbReference type="Pfam" id="PF01032">
    <property type="entry name" value="FecCD"/>
    <property type="match status" value="1"/>
</dbReference>
<evidence type="ECO:0000256" key="1">
    <source>
        <dbReference type="ARBA" id="ARBA00004651"/>
    </source>
</evidence>
<keyword evidence="6 8" id="KW-1133">Transmembrane helix</keyword>
<comment type="caution">
    <text evidence="9">The sequence shown here is derived from an EMBL/GenBank/DDBJ whole genome shotgun (WGS) entry which is preliminary data.</text>
</comment>
<evidence type="ECO:0000256" key="7">
    <source>
        <dbReference type="ARBA" id="ARBA00023136"/>
    </source>
</evidence>
<protein>
    <submittedName>
        <fullName evidence="9">Iron complex transport system permease protein</fullName>
    </submittedName>
</protein>
<feature type="transmembrane region" description="Helical" evidence="8">
    <location>
        <begin position="150"/>
        <end position="171"/>
    </location>
</feature>
<proteinExistence type="inferred from homology"/>
<dbReference type="RefSeq" id="WP_209643418.1">
    <property type="nucleotide sequence ID" value="NZ_JAGINW010000001.1"/>
</dbReference>
<feature type="transmembrane region" description="Helical" evidence="8">
    <location>
        <begin position="279"/>
        <end position="302"/>
    </location>
</feature>
<evidence type="ECO:0000256" key="4">
    <source>
        <dbReference type="ARBA" id="ARBA00022475"/>
    </source>
</evidence>
<keyword evidence="10" id="KW-1185">Reference proteome</keyword>
<evidence type="ECO:0000256" key="6">
    <source>
        <dbReference type="ARBA" id="ARBA00022989"/>
    </source>
</evidence>
<dbReference type="CDD" id="cd06550">
    <property type="entry name" value="TM_ABC_iron-siderophores_like"/>
    <property type="match status" value="1"/>
</dbReference>
<evidence type="ECO:0000313" key="9">
    <source>
        <dbReference type="EMBL" id="MBP2326344.1"/>
    </source>
</evidence>
<comment type="similarity">
    <text evidence="2">Belongs to the binding-protein-dependent transport system permease family. FecCD subfamily.</text>
</comment>
<accession>A0ABS4TPL6</accession>
<keyword evidence="3" id="KW-0813">Transport</keyword>
<dbReference type="Proteomes" id="UP001519332">
    <property type="component" value="Unassembled WGS sequence"/>
</dbReference>
<feature type="transmembrane region" description="Helical" evidence="8">
    <location>
        <begin position="308"/>
        <end position="326"/>
    </location>
</feature>
<feature type="transmembrane region" description="Helical" evidence="8">
    <location>
        <begin position="93"/>
        <end position="113"/>
    </location>
</feature>
<gene>
    <name evidence="9" type="ORF">JOF56_006729</name>
</gene>
<dbReference type="Gene3D" id="1.10.3470.10">
    <property type="entry name" value="ABC transporter involved in vitamin B12 uptake, BtuC"/>
    <property type="match status" value="1"/>
</dbReference>
<dbReference type="EMBL" id="JAGINW010000001">
    <property type="protein sequence ID" value="MBP2326344.1"/>
    <property type="molecule type" value="Genomic_DNA"/>
</dbReference>
<feature type="transmembrane region" description="Helical" evidence="8">
    <location>
        <begin position="119"/>
        <end position="138"/>
    </location>
</feature>
<keyword evidence="5 8" id="KW-0812">Transmembrane</keyword>
<feature type="transmembrane region" description="Helical" evidence="8">
    <location>
        <begin position="9"/>
        <end position="29"/>
    </location>
</feature>
<feature type="transmembrane region" description="Helical" evidence="8">
    <location>
        <begin position="63"/>
        <end position="81"/>
    </location>
</feature>
<name>A0ABS4TPL6_9PSEU</name>
<keyword evidence="4" id="KW-1003">Cell membrane</keyword>
<evidence type="ECO:0000256" key="8">
    <source>
        <dbReference type="SAM" id="Phobius"/>
    </source>
</evidence>
<dbReference type="InterPro" id="IPR037294">
    <property type="entry name" value="ABC_BtuC-like"/>
</dbReference>
<dbReference type="PANTHER" id="PTHR30472:SF1">
    <property type="entry name" value="FE(3+) DICITRATE TRANSPORT SYSTEM PERMEASE PROTEIN FECC-RELATED"/>
    <property type="match status" value="1"/>
</dbReference>
<keyword evidence="7 8" id="KW-0472">Membrane</keyword>
<evidence type="ECO:0000256" key="2">
    <source>
        <dbReference type="ARBA" id="ARBA00007935"/>
    </source>
</evidence>
<dbReference type="SUPFAM" id="SSF81345">
    <property type="entry name" value="ABC transporter involved in vitamin B12 uptake, BtuC"/>
    <property type="match status" value="1"/>
</dbReference>
<evidence type="ECO:0000256" key="3">
    <source>
        <dbReference type="ARBA" id="ARBA00022448"/>
    </source>
</evidence>
<evidence type="ECO:0000313" key="10">
    <source>
        <dbReference type="Proteomes" id="UP001519332"/>
    </source>
</evidence>
<reference evidence="9 10" key="1">
    <citation type="submission" date="2021-03" db="EMBL/GenBank/DDBJ databases">
        <title>Sequencing the genomes of 1000 actinobacteria strains.</title>
        <authorList>
            <person name="Klenk H.-P."/>
        </authorList>
    </citation>
    <scope>NUCLEOTIDE SEQUENCE [LARGE SCALE GENOMIC DNA]</scope>
    <source>
        <strain evidence="9 10">DSM 46670</strain>
    </source>
</reference>
<feature type="transmembrane region" description="Helical" evidence="8">
    <location>
        <begin position="191"/>
        <end position="213"/>
    </location>
</feature>